<proteinExistence type="predicted"/>
<protein>
    <submittedName>
        <fullName evidence="1">Uncharacterized protein</fullName>
    </submittedName>
</protein>
<dbReference type="Proteomes" id="UP000615755">
    <property type="component" value="Unassembled WGS sequence"/>
</dbReference>
<sequence>MLLSLDENQIDIWQTSVSLFQENHAIGELEAMLTESDLEAIALIRRP</sequence>
<keyword evidence="2" id="KW-1185">Reference proteome</keyword>
<gene>
    <name evidence="1" type="ORF">PAUR_a3706</name>
</gene>
<evidence type="ECO:0000313" key="1">
    <source>
        <dbReference type="EMBL" id="MBE0366659.1"/>
    </source>
</evidence>
<name>A0ABR9E6P3_9GAMM</name>
<dbReference type="EMBL" id="AQGV01000010">
    <property type="protein sequence ID" value="MBE0366659.1"/>
    <property type="molecule type" value="Genomic_DNA"/>
</dbReference>
<comment type="caution">
    <text evidence="1">The sequence shown here is derived from an EMBL/GenBank/DDBJ whole genome shotgun (WGS) entry which is preliminary data.</text>
</comment>
<organism evidence="1 2">
    <name type="scientific">Pseudoalteromonas aurantia 208</name>
    <dbReference type="NCBI Taxonomy" id="1314867"/>
    <lineage>
        <taxon>Bacteria</taxon>
        <taxon>Pseudomonadati</taxon>
        <taxon>Pseudomonadota</taxon>
        <taxon>Gammaproteobacteria</taxon>
        <taxon>Alteromonadales</taxon>
        <taxon>Pseudoalteromonadaceae</taxon>
        <taxon>Pseudoalteromonas</taxon>
    </lineage>
</organism>
<accession>A0ABR9E6P3</accession>
<evidence type="ECO:0000313" key="2">
    <source>
        <dbReference type="Proteomes" id="UP000615755"/>
    </source>
</evidence>
<reference evidence="1 2" key="1">
    <citation type="submission" date="2015-03" db="EMBL/GenBank/DDBJ databases">
        <title>Genome sequence of Pseudoalteromonas aurantia.</title>
        <authorList>
            <person name="Xie B.-B."/>
            <person name="Rong J.-C."/>
            <person name="Qin Q.-L."/>
            <person name="Zhang Y.-Z."/>
        </authorList>
    </citation>
    <scope>NUCLEOTIDE SEQUENCE [LARGE SCALE GENOMIC DNA]</scope>
    <source>
        <strain evidence="1 2">208</strain>
    </source>
</reference>
<dbReference type="RefSeq" id="WP_192506172.1">
    <property type="nucleotide sequence ID" value="NZ_AQGV01000010.1"/>
</dbReference>